<dbReference type="Pfam" id="PF12776">
    <property type="entry name" value="Myb_DNA-bind_3"/>
    <property type="match status" value="1"/>
</dbReference>
<evidence type="ECO:0000313" key="4">
    <source>
        <dbReference type="Proteomes" id="UP000631114"/>
    </source>
</evidence>
<dbReference type="PANTHER" id="PTHR46929">
    <property type="entry name" value="EXPRESSED PROTEIN"/>
    <property type="match status" value="1"/>
</dbReference>
<dbReference type="PANTHER" id="PTHR46929:SF33">
    <property type="entry name" value="L10-INTERACTING MYB DOMAIN-CONTAINING PROTEIN-LIKE ISOFORM X1"/>
    <property type="match status" value="1"/>
</dbReference>
<dbReference type="InterPro" id="IPR036561">
    <property type="entry name" value="MAM33_sf"/>
</dbReference>
<feature type="compositionally biased region" description="Polar residues" evidence="1">
    <location>
        <begin position="352"/>
        <end position="370"/>
    </location>
</feature>
<feature type="region of interest" description="Disordered" evidence="1">
    <location>
        <begin position="346"/>
        <end position="377"/>
    </location>
</feature>
<dbReference type="Pfam" id="PF02330">
    <property type="entry name" value="MAM33"/>
    <property type="match status" value="1"/>
</dbReference>
<sequence>MYSVVRPALRLVNPHSVYTSQETSKHHHPSSFFNYFSFRLWSSFSNSSVLTLKPSNILFHRPFRFSSSIANAHNADFEMSDKAEDGNSEGDVEESPIKQLQNWLNLRQAKYKLIKKLTEDGLPWEIINNRGNQEDTIILKREEVGGESIQFVVYDICDRGNGELYFSFTLTVSKGDGSRLEFYCHADDGGYFEIRTMLVKRPGEESSSDQNDVECKPEYKEPDLDQNLQKTFNEYLNARGITYSMEIILCIGNYKGVVILTAVKPVKLTSNKNYNCIKTLLSESGFGWDNEREMVYADHDHVWDDYIKAHPELNMWRTKSMSGYEDLCIVFGDGGATGKYSRALEEKDVTNEKSSATNAENLNGEGSQSPILAGGGL</sequence>
<dbReference type="EMBL" id="JADFTS010000005">
    <property type="protein sequence ID" value="KAF9605183.1"/>
    <property type="molecule type" value="Genomic_DNA"/>
</dbReference>
<dbReference type="InterPro" id="IPR024752">
    <property type="entry name" value="Myb/SANT-like_dom"/>
</dbReference>
<name>A0A835LR90_9MAGN</name>
<evidence type="ECO:0000259" key="2">
    <source>
        <dbReference type="Pfam" id="PF12776"/>
    </source>
</evidence>
<feature type="non-terminal residue" evidence="3">
    <location>
        <position position="377"/>
    </location>
</feature>
<dbReference type="OrthoDB" id="618098at2759"/>
<dbReference type="InterPro" id="IPR003428">
    <property type="entry name" value="MAM33"/>
</dbReference>
<dbReference type="SUPFAM" id="SSF54529">
    <property type="entry name" value="Mitochondrial glycoprotein MAM33-like"/>
    <property type="match status" value="1"/>
</dbReference>
<accession>A0A835LR90</accession>
<protein>
    <recommendedName>
        <fullName evidence="2">Myb/SANT-like domain-containing protein</fullName>
    </recommendedName>
</protein>
<organism evidence="3 4">
    <name type="scientific">Coptis chinensis</name>
    <dbReference type="NCBI Taxonomy" id="261450"/>
    <lineage>
        <taxon>Eukaryota</taxon>
        <taxon>Viridiplantae</taxon>
        <taxon>Streptophyta</taxon>
        <taxon>Embryophyta</taxon>
        <taxon>Tracheophyta</taxon>
        <taxon>Spermatophyta</taxon>
        <taxon>Magnoliopsida</taxon>
        <taxon>Ranunculales</taxon>
        <taxon>Ranunculaceae</taxon>
        <taxon>Coptidoideae</taxon>
        <taxon>Coptis</taxon>
    </lineage>
</organism>
<dbReference type="AlphaFoldDB" id="A0A835LR90"/>
<reference evidence="3 4" key="1">
    <citation type="submission" date="2020-10" db="EMBL/GenBank/DDBJ databases">
        <title>The Coptis chinensis genome and diversification of protoberbering-type alkaloids.</title>
        <authorList>
            <person name="Wang B."/>
            <person name="Shu S."/>
            <person name="Song C."/>
            <person name="Liu Y."/>
        </authorList>
    </citation>
    <scope>NUCLEOTIDE SEQUENCE [LARGE SCALE GENOMIC DNA]</scope>
    <source>
        <strain evidence="3">HL-2020</strain>
        <tissue evidence="3">Leaf</tissue>
    </source>
</reference>
<gene>
    <name evidence="3" type="ORF">IFM89_014296</name>
</gene>
<dbReference type="Proteomes" id="UP000631114">
    <property type="component" value="Unassembled WGS sequence"/>
</dbReference>
<dbReference type="Gene3D" id="3.10.280.10">
    <property type="entry name" value="Mitochondrial glycoprotein"/>
    <property type="match status" value="1"/>
</dbReference>
<dbReference type="GO" id="GO:0005759">
    <property type="term" value="C:mitochondrial matrix"/>
    <property type="evidence" value="ECO:0007669"/>
    <property type="project" value="InterPro"/>
</dbReference>
<feature type="domain" description="Myb/SANT-like" evidence="2">
    <location>
        <begin position="271"/>
        <end position="306"/>
    </location>
</feature>
<evidence type="ECO:0000256" key="1">
    <source>
        <dbReference type="SAM" id="MobiDB-lite"/>
    </source>
</evidence>
<keyword evidence="4" id="KW-1185">Reference proteome</keyword>
<evidence type="ECO:0000313" key="3">
    <source>
        <dbReference type="EMBL" id="KAF9605183.1"/>
    </source>
</evidence>
<comment type="caution">
    <text evidence="3">The sequence shown here is derived from an EMBL/GenBank/DDBJ whole genome shotgun (WGS) entry which is preliminary data.</text>
</comment>
<proteinExistence type="predicted"/>